<dbReference type="GO" id="GO:0042073">
    <property type="term" value="P:intraciliary transport"/>
    <property type="evidence" value="ECO:0007669"/>
    <property type="project" value="TreeGrafter"/>
</dbReference>
<organism evidence="10 11">
    <name type="scientific">Chloropicon primus</name>
    <dbReference type="NCBI Taxonomy" id="1764295"/>
    <lineage>
        <taxon>Eukaryota</taxon>
        <taxon>Viridiplantae</taxon>
        <taxon>Chlorophyta</taxon>
        <taxon>Chloropicophyceae</taxon>
        <taxon>Chloropicales</taxon>
        <taxon>Chloropicaceae</taxon>
        <taxon>Chloropicon</taxon>
    </lineage>
</organism>
<dbReference type="PANTHER" id="PTHR20931:SF0">
    <property type="entry name" value="TETRATRICOPEPTIDE REPEAT PROTEIN 30"/>
    <property type="match status" value="1"/>
</dbReference>
<dbReference type="EMBL" id="CP031046">
    <property type="protein sequence ID" value="QDZ24263.1"/>
    <property type="molecule type" value="Genomic_DNA"/>
</dbReference>
<evidence type="ECO:0000256" key="9">
    <source>
        <dbReference type="SAM" id="Coils"/>
    </source>
</evidence>
<keyword evidence="11" id="KW-1185">Reference proteome</keyword>
<comment type="subcellular location">
    <subcellularLocation>
        <location evidence="1">Cell projection</location>
        <location evidence="1">Cilium</location>
    </subcellularLocation>
</comment>
<gene>
    <name evidence="10" type="ORF">A3770_13p67810</name>
</gene>
<evidence type="ECO:0000256" key="3">
    <source>
        <dbReference type="ARBA" id="ARBA00022737"/>
    </source>
</evidence>
<reference evidence="10 11" key="1">
    <citation type="submission" date="2018-07" db="EMBL/GenBank/DDBJ databases">
        <title>The complete nuclear genome of the prasinophyte Chloropicon primus (CCMP1205).</title>
        <authorList>
            <person name="Pombert J.-F."/>
            <person name="Otis C."/>
            <person name="Turmel M."/>
            <person name="Lemieux C."/>
        </authorList>
    </citation>
    <scope>NUCLEOTIDE SEQUENCE [LARGE SCALE GENOMIC DNA]</scope>
    <source>
        <strain evidence="10 11">CCMP1205</strain>
    </source>
</reference>
<protein>
    <recommendedName>
        <fullName evidence="12">Tetratricopeptide repeat domain-containing protein</fullName>
    </recommendedName>
</protein>
<evidence type="ECO:0008006" key="12">
    <source>
        <dbReference type="Google" id="ProtNLM"/>
    </source>
</evidence>
<keyword evidence="6" id="KW-0969">Cilium</keyword>
<keyword evidence="9" id="KW-0175">Coiled coil</keyword>
<dbReference type="SMART" id="SM00028">
    <property type="entry name" value="TPR"/>
    <property type="match status" value="3"/>
</dbReference>
<evidence type="ECO:0000256" key="8">
    <source>
        <dbReference type="PROSITE-ProRule" id="PRU00339"/>
    </source>
</evidence>
<feature type="repeat" description="TPR" evidence="8">
    <location>
        <begin position="51"/>
        <end position="84"/>
    </location>
</feature>
<proteinExistence type="inferred from homology"/>
<dbReference type="GO" id="GO:0120170">
    <property type="term" value="F:intraciliary transport particle B binding"/>
    <property type="evidence" value="ECO:0007669"/>
    <property type="project" value="TreeGrafter"/>
</dbReference>
<keyword evidence="4" id="KW-0970">Cilium biogenesis/degradation</keyword>
<evidence type="ECO:0000256" key="5">
    <source>
        <dbReference type="ARBA" id="ARBA00022803"/>
    </source>
</evidence>
<name>A0A5B8MUL6_9CHLO</name>
<evidence type="ECO:0000256" key="7">
    <source>
        <dbReference type="ARBA" id="ARBA00023273"/>
    </source>
</evidence>
<dbReference type="FunFam" id="1.25.40.10:FF:000186">
    <property type="entry name" value="Tetratricopeptide repeat domain 30A"/>
    <property type="match status" value="1"/>
</dbReference>
<dbReference type="GO" id="GO:0005879">
    <property type="term" value="C:axonemal microtubule"/>
    <property type="evidence" value="ECO:0007669"/>
    <property type="project" value="TreeGrafter"/>
</dbReference>
<keyword evidence="5 8" id="KW-0802">TPR repeat</keyword>
<keyword evidence="7" id="KW-0966">Cell projection</keyword>
<dbReference type="Proteomes" id="UP000316726">
    <property type="component" value="Chromosome 13"/>
</dbReference>
<dbReference type="InterPro" id="IPR039941">
    <property type="entry name" value="TT30"/>
</dbReference>
<dbReference type="InterPro" id="IPR011990">
    <property type="entry name" value="TPR-like_helical_dom_sf"/>
</dbReference>
<dbReference type="GO" id="GO:0030992">
    <property type="term" value="C:intraciliary transport particle B"/>
    <property type="evidence" value="ECO:0007669"/>
    <property type="project" value="TreeGrafter"/>
</dbReference>
<evidence type="ECO:0000256" key="6">
    <source>
        <dbReference type="ARBA" id="ARBA00023069"/>
    </source>
</evidence>
<feature type="coiled-coil region" evidence="9">
    <location>
        <begin position="380"/>
        <end position="407"/>
    </location>
</feature>
<accession>A0A5B8MUL6</accession>
<dbReference type="SUPFAM" id="SSF48452">
    <property type="entry name" value="TPR-like"/>
    <property type="match status" value="3"/>
</dbReference>
<evidence type="ECO:0000313" key="11">
    <source>
        <dbReference type="Proteomes" id="UP000316726"/>
    </source>
</evidence>
<dbReference type="AlphaFoldDB" id="A0A5B8MUL6"/>
<dbReference type="STRING" id="1764295.A0A5B8MUL6"/>
<evidence type="ECO:0000256" key="2">
    <source>
        <dbReference type="ARBA" id="ARBA00009522"/>
    </source>
</evidence>
<dbReference type="OrthoDB" id="10249577at2759"/>
<dbReference type="Gene3D" id="1.25.40.10">
    <property type="entry name" value="Tetratricopeptide repeat domain"/>
    <property type="match status" value="3"/>
</dbReference>
<evidence type="ECO:0000256" key="1">
    <source>
        <dbReference type="ARBA" id="ARBA00004138"/>
    </source>
</evidence>
<evidence type="ECO:0000313" key="10">
    <source>
        <dbReference type="EMBL" id="QDZ24263.1"/>
    </source>
</evidence>
<dbReference type="PANTHER" id="PTHR20931">
    <property type="entry name" value="TETRATRICOPEPTIDE REPEAT PROTEIN 30"/>
    <property type="match status" value="1"/>
</dbReference>
<sequence length="658" mass="75582">MGEAGMGIQPLRVAIADGQYTSTIYGWIKEGKYEDVLAALEPLVEENPDNRAGLSLLGYSYYQTGKFDLAVQVYEKLSRFYPEQADYVFYYAQCLFKLGMYAESIKAAGHLERQDKRSLLLQAGIRYEEENTVSARGILDQCEDEEDEDVVVCKACCLYKEEDFEGAKQKFGEVMSKQGYRADLAYGIALCYYRMKQYGPALKHLAEIVESGVREHPELSVGSYTDNLNDARSVGNSAVLKDTALIEAFNLKGAIEYAMKNVEAAKEALTDMPPRQEEELDPVTLHNQALMRMDEDPTGGFRKFNFLLKNPPAPAETFGNLLLLYCKPQYAFYDLAADVMAENAHLVQRHLSPILYEYLDATILRQNAPEKAYQKYDLLAQRHVDLLRRLTKQIQDARLQRDNEAIKKSITEYDDALEAYIPVLMAMASMHWDLENYGEVEKIFRQSAEFCSENETWKLNVAHCFFMQDDKFKEAIRYYEPFVKKHGDNLLGITAIILANLCVAYIMTSKNEEAEDLMRRIEQEEERMTYHQPDTQNFHLCIVNLVIGTLYCAKGNFEFGVTRIIKSLEPYNKKIETDTWFYCKRCLLSLIENGAKRLISINDSTAYEVMNFLLEAEKHGKEVHTTLATSNEKENLERMTVAQEARFIRKVLMKVMHF</sequence>
<dbReference type="PROSITE" id="PS50005">
    <property type="entry name" value="TPR"/>
    <property type="match status" value="1"/>
</dbReference>
<keyword evidence="3" id="KW-0677">Repeat</keyword>
<dbReference type="InterPro" id="IPR019734">
    <property type="entry name" value="TPR_rpt"/>
</dbReference>
<comment type="similarity">
    <text evidence="2">Belongs to the TTC30/dfy-1/fleer family.</text>
</comment>
<evidence type="ECO:0000256" key="4">
    <source>
        <dbReference type="ARBA" id="ARBA00022794"/>
    </source>
</evidence>
<dbReference type="Pfam" id="PF12895">
    <property type="entry name" value="ANAPC3"/>
    <property type="match status" value="1"/>
</dbReference>